<proteinExistence type="predicted"/>
<protein>
    <recommendedName>
        <fullName evidence="3">Cyclic nucleotide-binding domain-containing protein</fullName>
    </recommendedName>
</protein>
<dbReference type="InterPro" id="IPR014710">
    <property type="entry name" value="RmlC-like_jellyroll"/>
</dbReference>
<reference evidence="1 2" key="1">
    <citation type="submission" date="2016-11" db="EMBL/GenBank/DDBJ databases">
        <authorList>
            <person name="Jaros S."/>
            <person name="Januszkiewicz K."/>
            <person name="Wedrychowicz H."/>
        </authorList>
    </citation>
    <scope>NUCLEOTIDE SEQUENCE [LARGE SCALE GENOMIC DNA]</scope>
    <source>
        <strain evidence="1 2">DSM 784</strain>
    </source>
</reference>
<dbReference type="STRING" id="1004.SAMN05661012_04004"/>
<accession>A0A1K1RNI4</accession>
<evidence type="ECO:0000313" key="2">
    <source>
        <dbReference type="Proteomes" id="UP000183788"/>
    </source>
</evidence>
<name>A0A1K1RNI4_9BACT</name>
<dbReference type="Gene3D" id="2.60.120.10">
    <property type="entry name" value="Jelly Rolls"/>
    <property type="match status" value="1"/>
</dbReference>
<gene>
    <name evidence="1" type="ORF">SAMN05661012_04004</name>
</gene>
<dbReference type="AlphaFoldDB" id="A0A1K1RNI4"/>
<evidence type="ECO:0008006" key="3">
    <source>
        <dbReference type="Google" id="ProtNLM"/>
    </source>
</evidence>
<organism evidence="1 2">
    <name type="scientific">Chitinophaga sancti</name>
    <dbReference type="NCBI Taxonomy" id="1004"/>
    <lineage>
        <taxon>Bacteria</taxon>
        <taxon>Pseudomonadati</taxon>
        <taxon>Bacteroidota</taxon>
        <taxon>Chitinophagia</taxon>
        <taxon>Chitinophagales</taxon>
        <taxon>Chitinophagaceae</taxon>
        <taxon>Chitinophaga</taxon>
    </lineage>
</organism>
<dbReference type="InterPro" id="IPR018490">
    <property type="entry name" value="cNMP-bd_dom_sf"/>
</dbReference>
<dbReference type="Proteomes" id="UP000183788">
    <property type="component" value="Unassembled WGS sequence"/>
</dbReference>
<evidence type="ECO:0000313" key="1">
    <source>
        <dbReference type="EMBL" id="SFW73405.1"/>
    </source>
</evidence>
<dbReference type="EMBL" id="FPIZ01000013">
    <property type="protein sequence ID" value="SFW73405.1"/>
    <property type="molecule type" value="Genomic_DNA"/>
</dbReference>
<sequence length="112" mass="12731">MYKVDEKGTTHILQFAPENYWLMDISSFHGMKPSLLNIDALEDTMVLQITREDLLSLYTKAPKFDRIFRVLIENSFVRLQERLLQNISSTGDLHEFGALGKTATKAALAGKI</sequence>
<dbReference type="SUPFAM" id="SSF51206">
    <property type="entry name" value="cAMP-binding domain-like"/>
    <property type="match status" value="1"/>
</dbReference>